<dbReference type="Gene3D" id="2.130.10.130">
    <property type="entry name" value="Integrin alpha, N-terminal"/>
    <property type="match status" value="1"/>
</dbReference>
<evidence type="ECO:0000313" key="3">
    <source>
        <dbReference type="EMBL" id="GLR18027.1"/>
    </source>
</evidence>
<gene>
    <name evidence="3" type="ORF">GCM10007940_26420</name>
</gene>
<dbReference type="InterPro" id="IPR013517">
    <property type="entry name" value="FG-GAP"/>
</dbReference>
<dbReference type="InterPro" id="IPR028994">
    <property type="entry name" value="Integrin_alpha_N"/>
</dbReference>
<proteinExistence type="predicted"/>
<dbReference type="PANTHER" id="PTHR46580:SF4">
    <property type="entry name" value="ATP_GTP-BINDING PROTEIN"/>
    <property type="match status" value="1"/>
</dbReference>
<accession>A0AA37WF01</accession>
<evidence type="ECO:0000256" key="1">
    <source>
        <dbReference type="ARBA" id="ARBA00022729"/>
    </source>
</evidence>
<dbReference type="PANTHER" id="PTHR46580">
    <property type="entry name" value="SENSOR KINASE-RELATED"/>
    <property type="match status" value="1"/>
</dbReference>
<comment type="caution">
    <text evidence="3">The sequence shown here is derived from an EMBL/GenBank/DDBJ whole genome shotgun (WGS) entry which is preliminary data.</text>
</comment>
<dbReference type="InterPro" id="IPR026444">
    <property type="entry name" value="Secre_tail"/>
</dbReference>
<dbReference type="EMBL" id="BSOH01000014">
    <property type="protein sequence ID" value="GLR18027.1"/>
    <property type="molecule type" value="Genomic_DNA"/>
</dbReference>
<dbReference type="Pfam" id="PF13517">
    <property type="entry name" value="FG-GAP_3"/>
    <property type="match status" value="1"/>
</dbReference>
<sequence length="681" mass="75169">MLENERKSAKIGWLKKRLLKLKYTIESRIDNYRLTTKKVVNTAFAVTAMLATAQAQNFELQLNPANPFYEVVNGGNAKPHFVDFDGDGDDDLFLSGYVFDKSGSNIRDEGLTYFENTDGAYTKKSVDMFPDDLGLTEIAAELDEALVVMDFIDYDNDGDLDAFAGIYEGSAIVYLENTDGNFAVNTDANPFAGVVLSEEDFYDFALGDFNGDDVIDAIVSDEGTMKTYHLDGGVFVVGDTIASGTQMSPNLIDHDGDGDLDLMVGNKYGSIDMYENTDGAFTIVENHGLSNVSIEYNPSLSYSDVNNDGDLDVVVANVYGVMSYFENIGNNEYEFIPFNEKGIHFYGASAAIPEFADLDGDGDEDLLVGVDFSELRYVENTEDGFVFNPAGNPFGVSSGLEPFYTDPNCGDIDGDGDIDCHFISTFDGYEDYFENVEGVFTKLDSLDNPIVELSSENNRTVLFEDYDDDGDLDVFIGNKYGEIMYYENVDGEYVENADVVAQVNQDDQSQIYFLDVDNDGDREMIQVDYYYDILTYEKVDGVLTPVSGDESLNESLSGIASTLSFVDIDNDGDEDILFSDYRNRALFVENLSLESSTENLVFSNETRVSPNPASNEVKIDVPWAKGSVDVLIYNFNGQLVKKISQTGQQLTVNTSDLSNGNYTLNVVGISGQAIKKLTIIK</sequence>
<reference evidence="3" key="1">
    <citation type="journal article" date="2014" name="Int. J. Syst. Evol. Microbiol.">
        <title>Complete genome sequence of Corynebacterium casei LMG S-19264T (=DSM 44701T), isolated from a smear-ripened cheese.</title>
        <authorList>
            <consortium name="US DOE Joint Genome Institute (JGI-PGF)"/>
            <person name="Walter F."/>
            <person name="Albersmeier A."/>
            <person name="Kalinowski J."/>
            <person name="Ruckert C."/>
        </authorList>
    </citation>
    <scope>NUCLEOTIDE SEQUENCE</scope>
    <source>
        <strain evidence="3">NBRC 108769</strain>
    </source>
</reference>
<feature type="domain" description="Secretion system C-terminal sorting" evidence="2">
    <location>
        <begin position="609"/>
        <end position="679"/>
    </location>
</feature>
<dbReference type="Pfam" id="PF18962">
    <property type="entry name" value="Por_Secre_tail"/>
    <property type="match status" value="1"/>
</dbReference>
<keyword evidence="4" id="KW-1185">Reference proteome</keyword>
<dbReference type="Proteomes" id="UP001156666">
    <property type="component" value="Unassembled WGS sequence"/>
</dbReference>
<keyword evidence="1" id="KW-0732">Signal</keyword>
<dbReference type="AlphaFoldDB" id="A0AA37WF01"/>
<protein>
    <recommendedName>
        <fullName evidence="2">Secretion system C-terminal sorting domain-containing protein</fullName>
    </recommendedName>
</protein>
<dbReference type="NCBIfam" id="TIGR04183">
    <property type="entry name" value="Por_Secre_tail"/>
    <property type="match status" value="1"/>
</dbReference>
<reference evidence="3" key="2">
    <citation type="submission" date="2023-01" db="EMBL/GenBank/DDBJ databases">
        <title>Draft genome sequence of Portibacter lacus strain NBRC 108769.</title>
        <authorList>
            <person name="Sun Q."/>
            <person name="Mori K."/>
        </authorList>
    </citation>
    <scope>NUCLEOTIDE SEQUENCE</scope>
    <source>
        <strain evidence="3">NBRC 108769</strain>
    </source>
</reference>
<evidence type="ECO:0000259" key="2">
    <source>
        <dbReference type="Pfam" id="PF18962"/>
    </source>
</evidence>
<name>A0AA37WF01_9BACT</name>
<evidence type="ECO:0000313" key="4">
    <source>
        <dbReference type="Proteomes" id="UP001156666"/>
    </source>
</evidence>
<organism evidence="3 4">
    <name type="scientific">Portibacter lacus</name>
    <dbReference type="NCBI Taxonomy" id="1099794"/>
    <lineage>
        <taxon>Bacteria</taxon>
        <taxon>Pseudomonadati</taxon>
        <taxon>Bacteroidota</taxon>
        <taxon>Saprospiria</taxon>
        <taxon>Saprospirales</taxon>
        <taxon>Haliscomenobacteraceae</taxon>
        <taxon>Portibacter</taxon>
    </lineage>
</organism>
<dbReference type="SUPFAM" id="SSF69318">
    <property type="entry name" value="Integrin alpha N-terminal domain"/>
    <property type="match status" value="2"/>
</dbReference>